<accession>A0A165SRS5</accession>
<dbReference type="InParanoid" id="A0A165SRS5"/>
<dbReference type="STRING" id="1314782.A0A165SRS5"/>
<dbReference type="Gene3D" id="3.40.50.880">
    <property type="match status" value="1"/>
</dbReference>
<dbReference type="PANTHER" id="PTHR42695:SF5">
    <property type="entry name" value="GLUTAMINE AMIDOTRANSFERASE YLR126C-RELATED"/>
    <property type="match status" value="1"/>
</dbReference>
<dbReference type="OrthoDB" id="92161at2759"/>
<dbReference type="GO" id="GO:0005829">
    <property type="term" value="C:cytosol"/>
    <property type="evidence" value="ECO:0007669"/>
    <property type="project" value="TreeGrafter"/>
</dbReference>
<dbReference type="PANTHER" id="PTHR42695">
    <property type="entry name" value="GLUTAMINE AMIDOTRANSFERASE YLR126C-RELATED"/>
    <property type="match status" value="1"/>
</dbReference>
<reference evidence="2 3" key="1">
    <citation type="journal article" date="2016" name="Mol. Biol. Evol.">
        <title>Comparative Genomics of Early-Diverging Mushroom-Forming Fungi Provides Insights into the Origins of Lignocellulose Decay Capabilities.</title>
        <authorList>
            <person name="Nagy L.G."/>
            <person name="Riley R."/>
            <person name="Tritt A."/>
            <person name="Adam C."/>
            <person name="Daum C."/>
            <person name="Floudas D."/>
            <person name="Sun H."/>
            <person name="Yadav J.S."/>
            <person name="Pangilinan J."/>
            <person name="Larsson K.H."/>
            <person name="Matsuura K."/>
            <person name="Barry K."/>
            <person name="Labutti K."/>
            <person name="Kuo R."/>
            <person name="Ohm R.A."/>
            <person name="Bhattacharya S.S."/>
            <person name="Shirouzu T."/>
            <person name="Yoshinaga Y."/>
            <person name="Martin F.M."/>
            <person name="Grigoriev I.V."/>
            <person name="Hibbett D.S."/>
        </authorList>
    </citation>
    <scope>NUCLEOTIDE SEQUENCE [LARGE SCALE GENOMIC DNA]</scope>
    <source>
        <strain evidence="2 3">HHB14362 ss-1</strain>
    </source>
</reference>
<gene>
    <name evidence="2" type="ORF">NEOLEDRAFT_1114414</name>
</gene>
<protein>
    <submittedName>
        <fullName evidence="2">Class I glutamine amidotransferase-like protein</fullName>
    </submittedName>
</protein>
<keyword evidence="3" id="KW-1185">Reference proteome</keyword>
<dbReference type="Pfam" id="PF00117">
    <property type="entry name" value="GATase"/>
    <property type="match status" value="1"/>
</dbReference>
<proteinExistence type="predicted"/>
<dbReference type="FunCoup" id="A0A165SRS5">
    <property type="interactions" value="237"/>
</dbReference>
<dbReference type="Proteomes" id="UP000076761">
    <property type="component" value="Unassembled WGS sequence"/>
</dbReference>
<dbReference type="CDD" id="cd01741">
    <property type="entry name" value="GATase1_1"/>
    <property type="match status" value="1"/>
</dbReference>
<keyword evidence="2" id="KW-0315">Glutamine amidotransferase</keyword>
<evidence type="ECO:0000259" key="1">
    <source>
        <dbReference type="Pfam" id="PF00117"/>
    </source>
</evidence>
<dbReference type="InterPro" id="IPR017926">
    <property type="entry name" value="GATASE"/>
</dbReference>
<dbReference type="InterPro" id="IPR029062">
    <property type="entry name" value="Class_I_gatase-like"/>
</dbReference>
<organism evidence="2 3">
    <name type="scientific">Neolentinus lepideus HHB14362 ss-1</name>
    <dbReference type="NCBI Taxonomy" id="1314782"/>
    <lineage>
        <taxon>Eukaryota</taxon>
        <taxon>Fungi</taxon>
        <taxon>Dikarya</taxon>
        <taxon>Basidiomycota</taxon>
        <taxon>Agaricomycotina</taxon>
        <taxon>Agaricomycetes</taxon>
        <taxon>Gloeophyllales</taxon>
        <taxon>Gloeophyllaceae</taxon>
        <taxon>Neolentinus</taxon>
    </lineage>
</organism>
<sequence length="274" mass="29995">MRPSRMSPIRLALLVCDKPIPVVVSSHGAYPEIFHDFLAATFPGRSASTPSEPGFVLDCYDVVHEQAYPADDAELDGILITGSAASAYENVEWINKLTAYVAAIIISKPTVKVIGSCFGHQVVSIAMGEECVPNGGRWEVGLTELQLTELGKKLFGQDSVNIQQMHRDHVPFIPESFHLIGSTAITYNQSMVRFDPSSSSSPTQFSLRDIQVLTVQGHPEYTTDIVKLLVEARSATGVIDKATAEDFFKREGWKDDGRGAISKVIWEILGVQSK</sequence>
<dbReference type="SUPFAM" id="SSF52317">
    <property type="entry name" value="Class I glutamine amidotransferase-like"/>
    <property type="match status" value="1"/>
</dbReference>
<dbReference type="GO" id="GO:0016740">
    <property type="term" value="F:transferase activity"/>
    <property type="evidence" value="ECO:0007669"/>
    <property type="project" value="UniProtKB-KW"/>
</dbReference>
<dbReference type="GO" id="GO:0005634">
    <property type="term" value="C:nucleus"/>
    <property type="evidence" value="ECO:0007669"/>
    <property type="project" value="TreeGrafter"/>
</dbReference>
<dbReference type="InterPro" id="IPR044992">
    <property type="entry name" value="ChyE-like"/>
</dbReference>
<feature type="domain" description="Glutamine amidotransferase" evidence="1">
    <location>
        <begin position="72"/>
        <end position="222"/>
    </location>
</feature>
<dbReference type="EMBL" id="KV425571">
    <property type="protein sequence ID" value="KZT25577.1"/>
    <property type="molecule type" value="Genomic_DNA"/>
</dbReference>
<keyword evidence="2" id="KW-0808">Transferase</keyword>
<evidence type="ECO:0000313" key="2">
    <source>
        <dbReference type="EMBL" id="KZT25577.1"/>
    </source>
</evidence>
<dbReference type="AlphaFoldDB" id="A0A165SRS5"/>
<name>A0A165SRS5_9AGAM</name>
<evidence type="ECO:0000313" key="3">
    <source>
        <dbReference type="Proteomes" id="UP000076761"/>
    </source>
</evidence>